<dbReference type="Ensembl" id="ENSHHUT00000094314.1">
    <property type="protein sequence ID" value="ENSHHUP00000091494.1"/>
    <property type="gene ID" value="ENSHHUG00000052782.1"/>
</dbReference>
<dbReference type="SUPFAM" id="SSF48726">
    <property type="entry name" value="Immunoglobulin"/>
    <property type="match status" value="1"/>
</dbReference>
<dbReference type="SMART" id="SM00409">
    <property type="entry name" value="IG"/>
    <property type="match status" value="1"/>
</dbReference>
<evidence type="ECO:0000256" key="4">
    <source>
        <dbReference type="ARBA" id="ARBA00022989"/>
    </source>
</evidence>
<dbReference type="InterPro" id="IPR013783">
    <property type="entry name" value="Ig-like_fold"/>
</dbReference>
<evidence type="ECO:0000256" key="2">
    <source>
        <dbReference type="ARBA" id="ARBA00022692"/>
    </source>
</evidence>
<evidence type="ECO:0000256" key="8">
    <source>
        <dbReference type="ARBA" id="ARBA00023319"/>
    </source>
</evidence>
<dbReference type="InterPro" id="IPR036179">
    <property type="entry name" value="Ig-like_dom_sf"/>
</dbReference>
<evidence type="ECO:0000256" key="6">
    <source>
        <dbReference type="ARBA" id="ARBA00023157"/>
    </source>
</evidence>
<evidence type="ECO:0000256" key="1">
    <source>
        <dbReference type="ARBA" id="ARBA00004479"/>
    </source>
</evidence>
<sequence length="326" mass="35888">MLPSGYCVNTGSTMWAFRGTFDIVIICNCKMRPLALFCLFLFYLCELPFSQIINLLTITMYFVPNWISLKILFNCLPFLLLNLSSSSDHLPALLSPSVLCPVSGITVSSPAEVHSVRGDAVSLTCTFTSTSRATSHMSVDWSYRPQTGGPPQAFFHFSALVFLPRDGQFNGRVKWLGSPARGEASIQLLNASLSDNGTYTCSVRNPPDVHGFPTSQTVLTVTPKVLAVHFSDVAVILAFILLPSAIITLALLGRMCCPPKDKSQAQGYQSPIEVTPGEEPGLKQIHSKEKNMTCCHIYLLDSDYEDYYVHKERPPTQGETMAESQC</sequence>
<dbReference type="Gene3D" id="2.60.40.10">
    <property type="entry name" value="Immunoglobulins"/>
    <property type="match status" value="1"/>
</dbReference>
<keyword evidence="3" id="KW-0732">Signal</keyword>
<reference evidence="11" key="2">
    <citation type="submission" date="2025-08" db="UniProtKB">
        <authorList>
            <consortium name="Ensembl"/>
        </authorList>
    </citation>
    <scope>IDENTIFICATION</scope>
</reference>
<evidence type="ECO:0000256" key="7">
    <source>
        <dbReference type="ARBA" id="ARBA00023180"/>
    </source>
</evidence>
<organism evidence="11 12">
    <name type="scientific">Hucho hucho</name>
    <name type="common">huchen</name>
    <dbReference type="NCBI Taxonomy" id="62062"/>
    <lineage>
        <taxon>Eukaryota</taxon>
        <taxon>Metazoa</taxon>
        <taxon>Chordata</taxon>
        <taxon>Craniata</taxon>
        <taxon>Vertebrata</taxon>
        <taxon>Euteleostomi</taxon>
        <taxon>Actinopterygii</taxon>
        <taxon>Neopterygii</taxon>
        <taxon>Teleostei</taxon>
        <taxon>Protacanthopterygii</taxon>
        <taxon>Salmoniformes</taxon>
        <taxon>Salmonidae</taxon>
        <taxon>Salmoninae</taxon>
        <taxon>Hucho</taxon>
    </lineage>
</organism>
<keyword evidence="6" id="KW-1015">Disulfide bond</keyword>
<evidence type="ECO:0000256" key="3">
    <source>
        <dbReference type="ARBA" id="ARBA00022729"/>
    </source>
</evidence>
<dbReference type="GO" id="GO:0005886">
    <property type="term" value="C:plasma membrane"/>
    <property type="evidence" value="ECO:0007669"/>
    <property type="project" value="TreeGrafter"/>
</dbReference>
<keyword evidence="12" id="KW-1185">Reference proteome</keyword>
<protein>
    <recommendedName>
        <fullName evidence="10">Ig-like domain-containing protein</fullName>
    </recommendedName>
</protein>
<feature type="transmembrane region" description="Helical" evidence="9">
    <location>
        <begin position="23"/>
        <end position="45"/>
    </location>
</feature>
<evidence type="ECO:0000256" key="5">
    <source>
        <dbReference type="ARBA" id="ARBA00023136"/>
    </source>
</evidence>
<accession>A0A4W5S186</accession>
<dbReference type="InterPro" id="IPR000920">
    <property type="entry name" value="Myelin_P0-rel"/>
</dbReference>
<dbReference type="STRING" id="62062.ENSHHUP00000091494"/>
<comment type="subcellular location">
    <subcellularLocation>
        <location evidence="1">Membrane</location>
        <topology evidence="1">Single-pass type I membrane protein</topology>
    </subcellularLocation>
</comment>
<evidence type="ECO:0000259" key="10">
    <source>
        <dbReference type="PROSITE" id="PS50835"/>
    </source>
</evidence>
<dbReference type="InterPro" id="IPR007110">
    <property type="entry name" value="Ig-like_dom"/>
</dbReference>
<dbReference type="Proteomes" id="UP000314982">
    <property type="component" value="Unassembled WGS sequence"/>
</dbReference>
<dbReference type="Pfam" id="PF07686">
    <property type="entry name" value="V-set"/>
    <property type="match status" value="1"/>
</dbReference>
<evidence type="ECO:0000313" key="12">
    <source>
        <dbReference type="Proteomes" id="UP000314982"/>
    </source>
</evidence>
<evidence type="ECO:0000313" key="11">
    <source>
        <dbReference type="Ensembl" id="ENSHHUP00000091494.1"/>
    </source>
</evidence>
<keyword evidence="2 9" id="KW-0812">Transmembrane</keyword>
<keyword evidence="4 9" id="KW-1133">Transmembrane helix</keyword>
<proteinExistence type="predicted"/>
<dbReference type="AlphaFoldDB" id="A0A4W5S186"/>
<evidence type="ECO:0000256" key="9">
    <source>
        <dbReference type="SAM" id="Phobius"/>
    </source>
</evidence>
<dbReference type="PANTHER" id="PTHR13869">
    <property type="entry name" value="MYELIN P0 RELATED"/>
    <property type="match status" value="1"/>
</dbReference>
<dbReference type="GeneTree" id="ENSGT01030000234556"/>
<reference evidence="11" key="3">
    <citation type="submission" date="2025-09" db="UniProtKB">
        <authorList>
            <consortium name="Ensembl"/>
        </authorList>
    </citation>
    <scope>IDENTIFICATION</scope>
</reference>
<dbReference type="InterPro" id="IPR013106">
    <property type="entry name" value="Ig_V-set"/>
</dbReference>
<dbReference type="SMART" id="SM00406">
    <property type="entry name" value="IGv"/>
    <property type="match status" value="1"/>
</dbReference>
<reference evidence="12" key="1">
    <citation type="submission" date="2018-06" db="EMBL/GenBank/DDBJ databases">
        <title>Genome assembly of Danube salmon.</title>
        <authorList>
            <person name="Macqueen D.J."/>
            <person name="Gundappa M.K."/>
        </authorList>
    </citation>
    <scope>NUCLEOTIDE SEQUENCE [LARGE SCALE GENOMIC DNA]</scope>
</reference>
<dbReference type="PROSITE" id="PS50835">
    <property type="entry name" value="IG_LIKE"/>
    <property type="match status" value="1"/>
</dbReference>
<keyword evidence="7" id="KW-0325">Glycoprotein</keyword>
<dbReference type="PANTHER" id="PTHR13869:SF20">
    <property type="entry name" value="MYELIN PROTEIN ZERO-LIKE PROTEIN 3"/>
    <property type="match status" value="1"/>
</dbReference>
<dbReference type="InterPro" id="IPR003599">
    <property type="entry name" value="Ig_sub"/>
</dbReference>
<keyword evidence="5 9" id="KW-0472">Membrane</keyword>
<keyword evidence="8" id="KW-0393">Immunoglobulin domain</keyword>
<feature type="domain" description="Ig-like" evidence="10">
    <location>
        <begin position="96"/>
        <end position="220"/>
    </location>
</feature>
<feature type="transmembrane region" description="Helical" evidence="9">
    <location>
        <begin position="233"/>
        <end position="252"/>
    </location>
</feature>
<name>A0A4W5S186_9TELE</name>
<dbReference type="PRINTS" id="PR00213">
    <property type="entry name" value="MYELINP0"/>
</dbReference>